<dbReference type="SUPFAM" id="SSF56059">
    <property type="entry name" value="Glutathione synthetase ATP-binding domain-like"/>
    <property type="match status" value="1"/>
</dbReference>
<dbReference type="PROSITE" id="PS50975">
    <property type="entry name" value="ATP_GRASP"/>
    <property type="match status" value="1"/>
</dbReference>
<evidence type="ECO:0000259" key="2">
    <source>
        <dbReference type="PROSITE" id="PS50975"/>
    </source>
</evidence>
<dbReference type="PANTHER" id="PTHR21621">
    <property type="entry name" value="RIBOSOMAL PROTEIN S6 MODIFICATION PROTEIN"/>
    <property type="match status" value="1"/>
</dbReference>
<organism evidence="3 4">
    <name type="scientific">Pisciglobus halotolerans</name>
    <dbReference type="NCBI Taxonomy" id="745365"/>
    <lineage>
        <taxon>Bacteria</taxon>
        <taxon>Bacillati</taxon>
        <taxon>Bacillota</taxon>
        <taxon>Bacilli</taxon>
        <taxon>Lactobacillales</taxon>
        <taxon>Carnobacteriaceae</taxon>
    </lineage>
</organism>
<dbReference type="RefSeq" id="WP_092090769.1">
    <property type="nucleotide sequence ID" value="NZ_FOQE01000001.1"/>
</dbReference>
<dbReference type="InterPro" id="IPR013651">
    <property type="entry name" value="ATP-grasp_RimK-type"/>
</dbReference>
<dbReference type="GO" id="GO:0005737">
    <property type="term" value="C:cytoplasm"/>
    <property type="evidence" value="ECO:0007669"/>
    <property type="project" value="TreeGrafter"/>
</dbReference>
<name>A0A1I3AR70_9LACT</name>
<dbReference type="InterPro" id="IPR011761">
    <property type="entry name" value="ATP-grasp"/>
</dbReference>
<feature type="domain" description="ATP-grasp" evidence="2">
    <location>
        <begin position="100"/>
        <end position="313"/>
    </location>
</feature>
<reference evidence="3 4" key="1">
    <citation type="submission" date="2016-10" db="EMBL/GenBank/DDBJ databases">
        <authorList>
            <person name="de Groot N.N."/>
        </authorList>
    </citation>
    <scope>NUCLEOTIDE SEQUENCE [LARGE SCALE GENOMIC DNA]</scope>
    <source>
        <strain evidence="3 4">DSM 27630</strain>
    </source>
</reference>
<evidence type="ECO:0000313" key="3">
    <source>
        <dbReference type="EMBL" id="SFH52504.1"/>
    </source>
</evidence>
<keyword evidence="1" id="KW-0547">Nucleotide-binding</keyword>
<accession>A0A1I3AR70</accession>
<dbReference type="GO" id="GO:0005524">
    <property type="term" value="F:ATP binding"/>
    <property type="evidence" value="ECO:0007669"/>
    <property type="project" value="UniProtKB-UniRule"/>
</dbReference>
<gene>
    <name evidence="3" type="ORF">SAMN04489868_101151</name>
</gene>
<dbReference type="Pfam" id="PF08443">
    <property type="entry name" value="RimK"/>
    <property type="match status" value="1"/>
</dbReference>
<dbReference type="AlphaFoldDB" id="A0A1I3AR70"/>
<keyword evidence="1" id="KW-0067">ATP-binding</keyword>
<dbReference type="Proteomes" id="UP000198668">
    <property type="component" value="Unassembled WGS sequence"/>
</dbReference>
<dbReference type="OrthoDB" id="4789744at2"/>
<dbReference type="Gene3D" id="3.30.470.20">
    <property type="entry name" value="ATP-grasp fold, B domain"/>
    <property type="match status" value="1"/>
</dbReference>
<dbReference type="GO" id="GO:0009432">
    <property type="term" value="P:SOS response"/>
    <property type="evidence" value="ECO:0007669"/>
    <property type="project" value="TreeGrafter"/>
</dbReference>
<protein>
    <submittedName>
        <fullName evidence="3">ATP-grasp domain-containing protein</fullName>
    </submittedName>
</protein>
<dbReference type="GO" id="GO:0018169">
    <property type="term" value="F:ribosomal S6-glutamic acid ligase activity"/>
    <property type="evidence" value="ECO:0007669"/>
    <property type="project" value="TreeGrafter"/>
</dbReference>
<evidence type="ECO:0000256" key="1">
    <source>
        <dbReference type="PROSITE-ProRule" id="PRU00409"/>
    </source>
</evidence>
<proteinExistence type="predicted"/>
<sequence>MKKVYIIHENEDWTKHLTVRLDELAVPYEEWNLKTGMVDVQAVPPAGVFYNRMSASSHTRGHRYAPELTDQVLHWLESYGAEVVNGTGAITLEVSKLKQYLALQESGIQTPRTIGAVGAKNIVKAAETMNLFPLVIKHNRAGKGLGVRLLNSMEAVKDYVYGYDFEDSVDGISLVQQYIRPVDGHIIRAEFIGGKFFYAVAVDSTDGFELCPADNCQVPFGEDYCPGEDDSFMMESKFHVLKDGLPKNQIKQYEDFLKQQRIDVAAIEFIQNEQGEIYVYDVNTNTNYNADAEQEAGKFAMLALAKWLQKKLEKVPEKTKIVK</sequence>
<dbReference type="GO" id="GO:0046872">
    <property type="term" value="F:metal ion binding"/>
    <property type="evidence" value="ECO:0007669"/>
    <property type="project" value="InterPro"/>
</dbReference>
<dbReference type="PANTHER" id="PTHR21621:SF0">
    <property type="entry name" value="BETA-CITRYLGLUTAMATE SYNTHASE B-RELATED"/>
    <property type="match status" value="1"/>
</dbReference>
<evidence type="ECO:0000313" key="4">
    <source>
        <dbReference type="Proteomes" id="UP000198668"/>
    </source>
</evidence>
<keyword evidence="4" id="KW-1185">Reference proteome</keyword>
<dbReference type="EMBL" id="FOQE01000001">
    <property type="protein sequence ID" value="SFH52504.1"/>
    <property type="molecule type" value="Genomic_DNA"/>
</dbReference>